<evidence type="ECO:0000313" key="2">
    <source>
        <dbReference type="EMBL" id="OGZ68611.1"/>
    </source>
</evidence>
<dbReference type="EMBL" id="MHOS01000019">
    <property type="protein sequence ID" value="OGZ68611.1"/>
    <property type="molecule type" value="Genomic_DNA"/>
</dbReference>
<dbReference type="Gene3D" id="3.30.70.100">
    <property type="match status" value="1"/>
</dbReference>
<dbReference type="InterPro" id="IPR020936">
    <property type="entry name" value="TrhO"/>
</dbReference>
<dbReference type="SUPFAM" id="SSF52821">
    <property type="entry name" value="Rhodanese/Cell cycle control phosphatase"/>
    <property type="match status" value="1"/>
</dbReference>
<feature type="non-terminal residue" evidence="2">
    <location>
        <position position="1"/>
    </location>
</feature>
<proteinExistence type="predicted"/>
<dbReference type="InterPro" id="IPR036873">
    <property type="entry name" value="Rhodanese-like_dom_sf"/>
</dbReference>
<name>A0A1G2I2C1_9BACT</name>
<dbReference type="AlphaFoldDB" id="A0A1G2I2C1"/>
<dbReference type="InterPro" id="IPR022111">
    <property type="entry name" value="Rhodanese_C"/>
</dbReference>
<evidence type="ECO:0000313" key="3">
    <source>
        <dbReference type="Proteomes" id="UP000176421"/>
    </source>
</evidence>
<dbReference type="SMART" id="SM00450">
    <property type="entry name" value="RHOD"/>
    <property type="match status" value="1"/>
</dbReference>
<dbReference type="PANTHER" id="PTHR43268">
    <property type="entry name" value="THIOSULFATE SULFURTRANSFERASE/RHODANESE-LIKE DOMAIN-CONTAINING PROTEIN 2"/>
    <property type="match status" value="1"/>
</dbReference>
<dbReference type="PANTHER" id="PTHR43268:SF6">
    <property type="entry name" value="THIOSULFATE SULFURTRANSFERASE_RHODANESE-LIKE DOMAIN-CONTAINING PROTEIN 2"/>
    <property type="match status" value="1"/>
</dbReference>
<dbReference type="PROSITE" id="PS50206">
    <property type="entry name" value="RHODANESE_3"/>
    <property type="match status" value="1"/>
</dbReference>
<dbReference type="Pfam" id="PF12368">
    <property type="entry name" value="Rhodanese_C"/>
    <property type="match status" value="1"/>
</dbReference>
<protein>
    <recommendedName>
        <fullName evidence="1">Rhodanese domain-containing protein</fullName>
    </recommendedName>
</protein>
<dbReference type="InterPro" id="IPR001763">
    <property type="entry name" value="Rhodanese-like_dom"/>
</dbReference>
<feature type="domain" description="Rhodanese" evidence="1">
    <location>
        <begin position="121"/>
        <end position="215"/>
    </location>
</feature>
<evidence type="ECO:0000259" key="1">
    <source>
        <dbReference type="PROSITE" id="PS50206"/>
    </source>
</evidence>
<sequence>YTIILFYKFFKIKNLEAFKLKQKKIAEKFNLKGRMLIGSEGVNGTLEGTTKNVKAYIKELRKQNVFKDMVFKDSEGTGTGFTKLKIKTRPEIVTLGISGFNVKKETAKTVTADQLEKMYKNKEDFVVLDLRNDFEVKVGYFENTVDPELVNFRDLPGKLPKLRKALRGKKVVTVCTGGIRCEKATCLMKQEGFENLYQLKDGIYSYMKKYPNKHFKGTLFTFDNRMTTDVVGMKKREIVGKCRFCEVPCEEFYNDDNFRPSRKIICCNKCIVKHKKFRSATPERKQS</sequence>
<dbReference type="Gene3D" id="3.40.250.10">
    <property type="entry name" value="Rhodanese-like domain"/>
    <property type="match status" value="1"/>
</dbReference>
<accession>A0A1G2I2C1</accession>
<dbReference type="Pfam" id="PF17773">
    <property type="entry name" value="UPF0176_N"/>
    <property type="match status" value="1"/>
</dbReference>
<comment type="caution">
    <text evidence="2">The sequence shown here is derived from an EMBL/GenBank/DDBJ whole genome shotgun (WGS) entry which is preliminary data.</text>
</comment>
<gene>
    <name evidence="2" type="ORF">A3D35_01145</name>
</gene>
<dbReference type="Proteomes" id="UP000176421">
    <property type="component" value="Unassembled WGS sequence"/>
</dbReference>
<organism evidence="2 3">
    <name type="scientific">Candidatus Staskawiczbacteria bacterium RIFCSPHIGHO2_02_FULL_34_9</name>
    <dbReference type="NCBI Taxonomy" id="1802206"/>
    <lineage>
        <taxon>Bacteria</taxon>
        <taxon>Candidatus Staskawicziibacteriota</taxon>
    </lineage>
</organism>
<dbReference type="Pfam" id="PF00581">
    <property type="entry name" value="Rhodanese"/>
    <property type="match status" value="1"/>
</dbReference>
<reference evidence="2 3" key="1">
    <citation type="journal article" date="2016" name="Nat. Commun.">
        <title>Thousands of microbial genomes shed light on interconnected biogeochemical processes in an aquifer system.</title>
        <authorList>
            <person name="Anantharaman K."/>
            <person name="Brown C.T."/>
            <person name="Hug L.A."/>
            <person name="Sharon I."/>
            <person name="Castelle C.J."/>
            <person name="Probst A.J."/>
            <person name="Thomas B.C."/>
            <person name="Singh A."/>
            <person name="Wilkins M.J."/>
            <person name="Karaoz U."/>
            <person name="Brodie E.L."/>
            <person name="Williams K.H."/>
            <person name="Hubbard S.S."/>
            <person name="Banfield J.F."/>
        </authorList>
    </citation>
    <scope>NUCLEOTIDE SEQUENCE [LARGE SCALE GENOMIC DNA]</scope>
</reference>
<dbReference type="InterPro" id="IPR040503">
    <property type="entry name" value="TRHO_N"/>
</dbReference>